<dbReference type="Pfam" id="PF08521">
    <property type="entry name" value="2CSK_N"/>
    <property type="match status" value="1"/>
</dbReference>
<feature type="domain" description="HAMP" evidence="13">
    <location>
        <begin position="187"/>
        <end position="238"/>
    </location>
</feature>
<dbReference type="CDD" id="cd00082">
    <property type="entry name" value="HisKA"/>
    <property type="match status" value="1"/>
</dbReference>
<gene>
    <name evidence="14" type="ORF">SAMN05421848_1278</name>
</gene>
<keyword evidence="15" id="KW-1185">Reference proteome</keyword>
<dbReference type="OrthoDB" id="9809766at2"/>
<dbReference type="SMART" id="SM00387">
    <property type="entry name" value="HATPase_c"/>
    <property type="match status" value="1"/>
</dbReference>
<evidence type="ECO:0000313" key="15">
    <source>
        <dbReference type="Proteomes" id="UP000199046"/>
    </source>
</evidence>
<feature type="transmembrane region" description="Helical" evidence="11">
    <location>
        <begin position="171"/>
        <end position="190"/>
    </location>
</feature>
<dbReference type="InterPro" id="IPR013727">
    <property type="entry name" value="2CSK_N"/>
</dbReference>
<evidence type="ECO:0000256" key="1">
    <source>
        <dbReference type="ARBA" id="ARBA00000085"/>
    </source>
</evidence>
<dbReference type="EMBL" id="FOLY01000002">
    <property type="protein sequence ID" value="SFC36382.1"/>
    <property type="molecule type" value="Genomic_DNA"/>
</dbReference>
<dbReference type="InterPro" id="IPR004358">
    <property type="entry name" value="Sig_transdc_His_kin-like_C"/>
</dbReference>
<evidence type="ECO:0000256" key="5">
    <source>
        <dbReference type="ARBA" id="ARBA00022679"/>
    </source>
</evidence>
<dbReference type="InterPro" id="IPR003660">
    <property type="entry name" value="HAMP_dom"/>
</dbReference>
<keyword evidence="5" id="KW-0808">Transferase</keyword>
<dbReference type="InterPro" id="IPR003661">
    <property type="entry name" value="HisK_dim/P_dom"/>
</dbReference>
<keyword evidence="9" id="KW-0902">Two-component regulatory system</keyword>
<dbReference type="Pfam" id="PF00512">
    <property type="entry name" value="HisKA"/>
    <property type="match status" value="1"/>
</dbReference>
<dbReference type="STRING" id="402385.SAMN05421848_1278"/>
<evidence type="ECO:0000256" key="4">
    <source>
        <dbReference type="ARBA" id="ARBA00022553"/>
    </source>
</evidence>
<evidence type="ECO:0000256" key="2">
    <source>
        <dbReference type="ARBA" id="ARBA00004370"/>
    </source>
</evidence>
<dbReference type="AlphaFoldDB" id="A0A1I1IL24"/>
<dbReference type="GO" id="GO:0000155">
    <property type="term" value="F:phosphorelay sensor kinase activity"/>
    <property type="evidence" value="ECO:0007669"/>
    <property type="project" value="InterPro"/>
</dbReference>
<keyword evidence="4" id="KW-0597">Phosphoprotein</keyword>
<dbReference type="PROSITE" id="PS50109">
    <property type="entry name" value="HIS_KIN"/>
    <property type="match status" value="1"/>
</dbReference>
<dbReference type="PROSITE" id="PS50885">
    <property type="entry name" value="HAMP"/>
    <property type="match status" value="1"/>
</dbReference>
<dbReference type="Pfam" id="PF02518">
    <property type="entry name" value="HATPase_c"/>
    <property type="match status" value="1"/>
</dbReference>
<dbReference type="GO" id="GO:0005886">
    <property type="term" value="C:plasma membrane"/>
    <property type="evidence" value="ECO:0007669"/>
    <property type="project" value="TreeGrafter"/>
</dbReference>
<feature type="domain" description="Histidine kinase" evidence="12">
    <location>
        <begin position="246"/>
        <end position="454"/>
    </location>
</feature>
<evidence type="ECO:0000256" key="6">
    <source>
        <dbReference type="ARBA" id="ARBA00022692"/>
    </source>
</evidence>
<dbReference type="InterPro" id="IPR003594">
    <property type="entry name" value="HATPase_dom"/>
</dbReference>
<protein>
    <recommendedName>
        <fullName evidence="3">histidine kinase</fullName>
        <ecNumber evidence="3">2.7.13.3</ecNumber>
    </recommendedName>
</protein>
<organism evidence="14 15">
    <name type="scientific">Kushneria avicenniae</name>
    <dbReference type="NCBI Taxonomy" id="402385"/>
    <lineage>
        <taxon>Bacteria</taxon>
        <taxon>Pseudomonadati</taxon>
        <taxon>Pseudomonadota</taxon>
        <taxon>Gammaproteobacteria</taxon>
        <taxon>Oceanospirillales</taxon>
        <taxon>Halomonadaceae</taxon>
        <taxon>Kushneria</taxon>
    </lineage>
</organism>
<dbReference type="CDD" id="cd00075">
    <property type="entry name" value="HATPase"/>
    <property type="match status" value="1"/>
</dbReference>
<dbReference type="Proteomes" id="UP000199046">
    <property type="component" value="Unassembled WGS sequence"/>
</dbReference>
<dbReference type="PRINTS" id="PR00344">
    <property type="entry name" value="BCTRLSENSOR"/>
</dbReference>
<evidence type="ECO:0000313" key="14">
    <source>
        <dbReference type="EMBL" id="SFC36382.1"/>
    </source>
</evidence>
<evidence type="ECO:0000256" key="8">
    <source>
        <dbReference type="ARBA" id="ARBA00022989"/>
    </source>
</evidence>
<evidence type="ECO:0000259" key="12">
    <source>
        <dbReference type="PROSITE" id="PS50109"/>
    </source>
</evidence>
<dbReference type="SUPFAM" id="SSF47384">
    <property type="entry name" value="Homodimeric domain of signal transducing histidine kinase"/>
    <property type="match status" value="1"/>
</dbReference>
<comment type="subcellular location">
    <subcellularLocation>
        <location evidence="2">Membrane</location>
    </subcellularLocation>
</comment>
<accession>A0A1I1IL24</accession>
<evidence type="ECO:0000256" key="7">
    <source>
        <dbReference type="ARBA" id="ARBA00022777"/>
    </source>
</evidence>
<evidence type="ECO:0000256" key="11">
    <source>
        <dbReference type="SAM" id="Phobius"/>
    </source>
</evidence>
<dbReference type="InterPro" id="IPR036890">
    <property type="entry name" value="HATPase_C_sf"/>
</dbReference>
<evidence type="ECO:0000256" key="9">
    <source>
        <dbReference type="ARBA" id="ARBA00023012"/>
    </source>
</evidence>
<dbReference type="InterPro" id="IPR005467">
    <property type="entry name" value="His_kinase_dom"/>
</dbReference>
<keyword evidence="7 14" id="KW-0418">Kinase</keyword>
<sequence length="455" mass="49731">MKPSASLHRRLLGGLSLILLLICSLLLLQSWHSARRSADRAHDRLLTSAAQVMSDHVSWRDNRLWFDVPASALNMLAPQGDERVFYTLVDHAGHPISGNADLAALTKALPAPGTFEAFSATLDGLSLRVGALGARLTGWHHREPYTLLVAHTLEARRAMALQLFRDSSLRLIGIVMLAVAGLLITLRLALSPLEHLRVRLRARAAHDLSSIDVRVPRELEELLAALNALLTRQRQVRIHEQRFIGDASHQLRTPLAGIAASAELALRSHDAARWQQALQEIQDGTHRATRLAEQLLSLTRLDSPEAPLTRHPVALETLAREQVLRLLSAADRCGIDLGLIDPCPAMSVNADAWQIEEALSNLIDNALRHARSQITVGIDAATRTLYVEDDGPGISAEAQTDALRPFHRCEEQGTGSGLGLAIADGVARAHGGHIVMRHTSEGHFMIGLHLPEEHS</sequence>
<dbReference type="Gene3D" id="1.10.287.130">
    <property type="match status" value="1"/>
</dbReference>
<dbReference type="SMART" id="SM00388">
    <property type="entry name" value="HisKA"/>
    <property type="match status" value="1"/>
</dbReference>
<reference evidence="15" key="1">
    <citation type="submission" date="2016-10" db="EMBL/GenBank/DDBJ databases">
        <authorList>
            <person name="Varghese N."/>
            <person name="Submissions S."/>
        </authorList>
    </citation>
    <scope>NUCLEOTIDE SEQUENCE [LARGE SCALE GENOMIC DNA]</scope>
    <source>
        <strain evidence="15">DSM 23439</strain>
    </source>
</reference>
<dbReference type="EC" id="2.7.13.3" evidence="3"/>
<evidence type="ECO:0000259" key="13">
    <source>
        <dbReference type="PROSITE" id="PS50885"/>
    </source>
</evidence>
<evidence type="ECO:0000256" key="3">
    <source>
        <dbReference type="ARBA" id="ARBA00012438"/>
    </source>
</evidence>
<proteinExistence type="predicted"/>
<evidence type="ECO:0000256" key="10">
    <source>
        <dbReference type="ARBA" id="ARBA00023136"/>
    </source>
</evidence>
<dbReference type="SUPFAM" id="SSF55874">
    <property type="entry name" value="ATPase domain of HSP90 chaperone/DNA topoisomerase II/histidine kinase"/>
    <property type="match status" value="1"/>
</dbReference>
<keyword evidence="6 11" id="KW-0812">Transmembrane</keyword>
<keyword evidence="8 11" id="KW-1133">Transmembrane helix</keyword>
<dbReference type="PANTHER" id="PTHR45436">
    <property type="entry name" value="SENSOR HISTIDINE KINASE YKOH"/>
    <property type="match status" value="1"/>
</dbReference>
<dbReference type="RefSeq" id="WP_090131865.1">
    <property type="nucleotide sequence ID" value="NZ_FOLY01000002.1"/>
</dbReference>
<keyword evidence="10 11" id="KW-0472">Membrane</keyword>
<name>A0A1I1IL24_9GAMM</name>
<dbReference type="InterPro" id="IPR050428">
    <property type="entry name" value="TCS_sensor_his_kinase"/>
</dbReference>
<dbReference type="PANTHER" id="PTHR45436:SF1">
    <property type="entry name" value="SENSOR PROTEIN QSEC"/>
    <property type="match status" value="1"/>
</dbReference>
<comment type="catalytic activity">
    <reaction evidence="1">
        <text>ATP + protein L-histidine = ADP + protein N-phospho-L-histidine.</text>
        <dbReference type="EC" id="2.7.13.3"/>
    </reaction>
</comment>
<dbReference type="Gene3D" id="3.30.565.10">
    <property type="entry name" value="Histidine kinase-like ATPase, C-terminal domain"/>
    <property type="match status" value="1"/>
</dbReference>
<dbReference type="InterPro" id="IPR036097">
    <property type="entry name" value="HisK_dim/P_sf"/>
</dbReference>